<dbReference type="InterPro" id="IPR003704">
    <property type="entry name" value="CdhB"/>
</dbReference>
<keyword evidence="1" id="KW-0484">Methanogenesis</keyword>
<keyword evidence="3" id="KW-1185">Reference proteome</keyword>
<organism evidence="2 3">
    <name type="scientific">Methanococcoides methylutens</name>
    <dbReference type="NCBI Taxonomy" id="2226"/>
    <lineage>
        <taxon>Archaea</taxon>
        <taxon>Methanobacteriati</taxon>
        <taxon>Methanobacteriota</taxon>
        <taxon>Stenosarchaea group</taxon>
        <taxon>Methanomicrobia</taxon>
        <taxon>Methanosarcinales</taxon>
        <taxon>Methanosarcinaceae</taxon>
        <taxon>Methanococcoides</taxon>
    </lineage>
</organism>
<dbReference type="UniPathway" id="UPA00642"/>
<dbReference type="HAMAP" id="MF_01134">
    <property type="entry name" value="CdhB"/>
    <property type="match status" value="1"/>
</dbReference>
<protein>
    <recommendedName>
        <fullName evidence="1">Acetyl-CoA decarbonylase/synthase complex subunit epsilon</fullName>
        <shortName evidence="1">ACDS complex subunit epsilon</shortName>
    </recommendedName>
    <alternativeName>
        <fullName evidence="1">ACDS complex carbon monoxide dehydrogenase subunit epsilon</fullName>
        <shortName evidence="1">ACDS CODH subunit epsilon</shortName>
    </alternativeName>
</protein>
<accession>A0A099T0A6</accession>
<comment type="caution">
    <text evidence="2">The sequence shown here is derived from an EMBL/GenBank/DDBJ whole genome shotgun (WGS) entry which is preliminary data.</text>
</comment>
<name>A0A099T0A6_METMT</name>
<dbReference type="SUPFAM" id="SSF52467">
    <property type="entry name" value="DHS-like NAD/FAD-binding domain"/>
    <property type="match status" value="1"/>
</dbReference>
<proteinExistence type="inferred from homology"/>
<dbReference type="Gene3D" id="3.40.50.1220">
    <property type="entry name" value="TPP-binding domain"/>
    <property type="match status" value="1"/>
</dbReference>
<gene>
    <name evidence="1" type="primary">cdhB</name>
    <name evidence="2" type="ORF">LI82_06835</name>
</gene>
<dbReference type="OrthoDB" id="120588at2157"/>
<dbReference type="NCBIfam" id="TIGR00315">
    <property type="entry name" value="cdhB"/>
    <property type="match status" value="1"/>
</dbReference>
<dbReference type="AlphaFoldDB" id="A0A099T0A6"/>
<dbReference type="EMBL" id="JRHO01000013">
    <property type="protein sequence ID" value="KGK98582.1"/>
    <property type="molecule type" value="Genomic_DNA"/>
</dbReference>
<dbReference type="Proteomes" id="UP000029859">
    <property type="component" value="Unassembled WGS sequence"/>
</dbReference>
<sequence>MVDVIKNTQMHCSYGCKTSKAVQPNVAGKLISKSKRPLFVVGSQILKDEELLKRAIEIAKKADMPVAATGHSIKGFVDAGVDAKYINVHALATYLCDPNWTGLDGKGQYDTIISLGHFKYYINQVYSGLKSFSKLKTISIDRHYLQNATMSFGNITPEVHVEALDELIENL</sequence>
<comment type="subunit">
    <text evidence="1">Heterotetramer of two alpha and two epsilon subunits. The ACDS complex is made up of alpha, epsilon, beta, gamma and delta subunits with a probable stoichiometry of (alpha(2)epsilon(2))(4)-beta(8)-(gamma(1)delta(1))(8).</text>
</comment>
<evidence type="ECO:0000313" key="2">
    <source>
        <dbReference type="EMBL" id="KGK98582.1"/>
    </source>
</evidence>
<reference evidence="2 3" key="1">
    <citation type="submission" date="2014-09" db="EMBL/GenBank/DDBJ databases">
        <title>Draft genome sequence of an obligately methylotrophic methanogen, Methanococcoides methylutens, isolated from marine sediment.</title>
        <authorList>
            <person name="Guan Y."/>
            <person name="Ngugi D.K."/>
            <person name="Blom J."/>
            <person name="Ali S."/>
            <person name="Ferry J.G."/>
            <person name="Stingl U."/>
        </authorList>
    </citation>
    <scope>NUCLEOTIDE SEQUENCE [LARGE SCALE GENOMIC DNA]</scope>
    <source>
        <strain evidence="2 3">DSM 2657</strain>
    </source>
</reference>
<dbReference type="RefSeq" id="WP_048194332.1">
    <property type="nucleotide sequence ID" value="NZ_CAAGSM010000010.1"/>
</dbReference>
<comment type="pathway">
    <text evidence="1">One-carbon metabolism; methanogenesis from acetate.</text>
</comment>
<dbReference type="Pfam" id="PF02552">
    <property type="entry name" value="CO_dh"/>
    <property type="match status" value="1"/>
</dbReference>
<comment type="similarity">
    <text evidence="1">Belongs to the CdhB family.</text>
</comment>
<dbReference type="GO" id="GO:0019385">
    <property type="term" value="P:methanogenesis, from acetate"/>
    <property type="evidence" value="ECO:0007669"/>
    <property type="project" value="UniProtKB-UniRule"/>
</dbReference>
<evidence type="ECO:0000256" key="1">
    <source>
        <dbReference type="HAMAP-Rule" id="MF_01134"/>
    </source>
</evidence>
<dbReference type="InterPro" id="IPR029035">
    <property type="entry name" value="DHS-like_NAD/FAD-binding_dom"/>
</dbReference>
<dbReference type="PIRSF" id="PIRSF006035">
    <property type="entry name" value="CO_dh_b_ACDS_e"/>
    <property type="match status" value="1"/>
</dbReference>
<comment type="function">
    <text evidence="1">Part of a complex that catalyzes the reversible cleavage of acetyl-CoA, allowing growth on acetate as sole source of carbon and energy. The alpha-epsilon subcomponent functions as a carbon monoxide dehydrogenase. The precise role of the epsilon subunit is unclear; it may have a stabilizing role within the alpha(2)epsilon(2) component and/or be involved in electron transfer to FAD during a potential FAD-mediated CO oxidation.</text>
</comment>
<evidence type="ECO:0000313" key="3">
    <source>
        <dbReference type="Proteomes" id="UP000029859"/>
    </source>
</evidence>